<protein>
    <submittedName>
        <fullName evidence="5">Uncharacterized protein</fullName>
    </submittedName>
</protein>
<comment type="caution">
    <text evidence="5">The sequence shown here is derived from an EMBL/GenBank/DDBJ whole genome shotgun (WGS) entry which is preliminary data.</text>
</comment>
<reference evidence="5" key="1">
    <citation type="submission" date="2023-06" db="EMBL/GenBank/DDBJ databases">
        <title>Black Yeasts Isolated from many extreme environments.</title>
        <authorList>
            <person name="Coleine C."/>
            <person name="Stajich J.E."/>
            <person name="Selbmann L."/>
        </authorList>
    </citation>
    <scope>NUCLEOTIDE SEQUENCE</scope>
    <source>
        <strain evidence="5">CCFEE 5200</strain>
    </source>
</reference>
<comment type="similarity">
    <text evidence="1">Belongs to the short-chain dehydrogenases/reductases (SDR) family.</text>
</comment>
<evidence type="ECO:0000256" key="3">
    <source>
        <dbReference type="ARBA" id="ARBA00023002"/>
    </source>
</evidence>
<dbReference type="InterPro" id="IPR036291">
    <property type="entry name" value="NAD(P)-bd_dom_sf"/>
</dbReference>
<dbReference type="PANTHER" id="PTHR24321">
    <property type="entry name" value="DEHYDROGENASES, SHORT CHAIN"/>
    <property type="match status" value="1"/>
</dbReference>
<feature type="region of interest" description="Disordered" evidence="4">
    <location>
        <begin position="17"/>
        <end position="37"/>
    </location>
</feature>
<dbReference type="AlphaFoldDB" id="A0AAN6KQP5"/>
<evidence type="ECO:0000313" key="5">
    <source>
        <dbReference type="EMBL" id="KAK0995747.1"/>
    </source>
</evidence>
<dbReference type="Gene3D" id="3.40.50.720">
    <property type="entry name" value="NAD(P)-binding Rossmann-like Domain"/>
    <property type="match status" value="1"/>
</dbReference>
<dbReference type="InterPro" id="IPR002347">
    <property type="entry name" value="SDR_fam"/>
</dbReference>
<dbReference type="PANTHER" id="PTHR24321:SF12">
    <property type="entry name" value="SHORT-CHAIN DEHYDROGENASE_REDUCTASE FAMILY, PUTATIVE (AFU_ORTHOLOGUE AFUA_5G14340)-RELATED"/>
    <property type="match status" value="1"/>
</dbReference>
<keyword evidence="6" id="KW-1185">Reference proteome</keyword>
<dbReference type="Proteomes" id="UP001175353">
    <property type="component" value="Unassembled WGS sequence"/>
</dbReference>
<keyword evidence="3" id="KW-0560">Oxidoreductase</keyword>
<proteinExistence type="inferred from homology"/>
<keyword evidence="2" id="KW-0521">NADP</keyword>
<feature type="compositionally biased region" description="Low complexity" evidence="4">
    <location>
        <begin position="17"/>
        <end position="33"/>
    </location>
</feature>
<gene>
    <name evidence="5" type="ORF">LTR91_007167</name>
</gene>
<accession>A0AAN6KQP5</accession>
<evidence type="ECO:0000256" key="2">
    <source>
        <dbReference type="ARBA" id="ARBA00022857"/>
    </source>
</evidence>
<dbReference type="FunFam" id="3.40.50.720:FF:000084">
    <property type="entry name" value="Short-chain dehydrogenase reductase"/>
    <property type="match status" value="1"/>
</dbReference>
<dbReference type="EMBL" id="JAUJLE010000051">
    <property type="protein sequence ID" value="KAK0995747.1"/>
    <property type="molecule type" value="Genomic_DNA"/>
</dbReference>
<dbReference type="PRINTS" id="PR00080">
    <property type="entry name" value="SDRFAMILY"/>
</dbReference>
<dbReference type="Pfam" id="PF13561">
    <property type="entry name" value="adh_short_C2"/>
    <property type="match status" value="1"/>
</dbReference>
<dbReference type="GO" id="GO:0016491">
    <property type="term" value="F:oxidoreductase activity"/>
    <property type="evidence" value="ECO:0007669"/>
    <property type="project" value="UniProtKB-KW"/>
</dbReference>
<sequence length="292" mass="31108">MCIIVVIEPPWRASYAAQPSSQAQAQVPPNSSPTHPRQQISPLAGIGQYTAYAFASHGIRHLALCDIRPAALAQTRAELQTRHPDLEILAIEMDASKEDSITSAVSQTIRTFSRIDIAVNNAGIGHQDPTDQLPLDTWRRVMSVNLDGVFLCQRAQIRQMLTQSPLDPSPRGNRGVIVNVSSMLGLVASAPATPAVAYTASKHGVMGLTKTDAVMYAARGIRINAICPGYVGTPLLRESVASGGMAAEVAKVPQQRLGEMEEIADSITFLASPMSSFMTGIGLAVDGGYTCQ</sequence>
<dbReference type="CDD" id="cd05233">
    <property type="entry name" value="SDR_c"/>
    <property type="match status" value="1"/>
</dbReference>
<dbReference type="SUPFAM" id="SSF51735">
    <property type="entry name" value="NAD(P)-binding Rossmann-fold domains"/>
    <property type="match status" value="1"/>
</dbReference>
<evidence type="ECO:0000256" key="1">
    <source>
        <dbReference type="ARBA" id="ARBA00006484"/>
    </source>
</evidence>
<evidence type="ECO:0000256" key="4">
    <source>
        <dbReference type="SAM" id="MobiDB-lite"/>
    </source>
</evidence>
<evidence type="ECO:0000313" key="6">
    <source>
        <dbReference type="Proteomes" id="UP001175353"/>
    </source>
</evidence>
<name>A0AAN6KQP5_9PEZI</name>
<dbReference type="PRINTS" id="PR00081">
    <property type="entry name" value="GDHRDH"/>
</dbReference>
<organism evidence="5 6">
    <name type="scientific">Friedmanniomyces endolithicus</name>
    <dbReference type="NCBI Taxonomy" id="329885"/>
    <lineage>
        <taxon>Eukaryota</taxon>
        <taxon>Fungi</taxon>
        <taxon>Dikarya</taxon>
        <taxon>Ascomycota</taxon>
        <taxon>Pezizomycotina</taxon>
        <taxon>Dothideomycetes</taxon>
        <taxon>Dothideomycetidae</taxon>
        <taxon>Mycosphaerellales</taxon>
        <taxon>Teratosphaeriaceae</taxon>
        <taxon>Friedmanniomyces</taxon>
    </lineage>
</organism>